<organism evidence="2 3">
    <name type="scientific">Pseudogemmobacter faecipullorum</name>
    <dbReference type="NCBI Taxonomy" id="2755041"/>
    <lineage>
        <taxon>Bacteria</taxon>
        <taxon>Pseudomonadati</taxon>
        <taxon>Pseudomonadota</taxon>
        <taxon>Alphaproteobacteria</taxon>
        <taxon>Rhodobacterales</taxon>
        <taxon>Paracoccaceae</taxon>
        <taxon>Pseudogemmobacter</taxon>
    </lineage>
</organism>
<sequence length="352" mass="38982">MQSRPFLRLASYNVEWFDRLFDDLGQGYEDEAPSGRYGVSRGAQFGALGLVFSALDADGIMIIEGPDSTARRSTVRALEQFAVKFGLRARRVVHGFSSETEQEIAFLYDPDRITAHHDPQGAATGRKGSRDVPRFDGTFRYDLDTDAAEDTIRFAKPPLELALTGPDGRALRLIGVHAKSKNPHGAADEKAALRISIENRRKQLAQCIWIRARVSDHLSRGEDVIVLGDFNDGPGLDEFEKLFGKSGVEVVLGMDLPPGQRLTDPHANMAICARMGFCPTTARFWLAPQKRYFEALLDFIMVSPGIAARSPDWRIWHPFQDPRIIAIPDLAAALLEASDHFPVTLDLPLQAG</sequence>
<comment type="caution">
    <text evidence="2">The sequence shown here is derived from an EMBL/GenBank/DDBJ whole genome shotgun (WGS) entry which is preliminary data.</text>
</comment>
<keyword evidence="2" id="KW-0378">Hydrolase</keyword>
<dbReference type="Pfam" id="PF03372">
    <property type="entry name" value="Exo_endo_phos"/>
    <property type="match status" value="1"/>
</dbReference>
<name>A0ABS8CGW1_9RHOB</name>
<dbReference type="EMBL" id="JACDXX010000001">
    <property type="protein sequence ID" value="MCB5408433.1"/>
    <property type="molecule type" value="Genomic_DNA"/>
</dbReference>
<keyword evidence="3" id="KW-1185">Reference proteome</keyword>
<reference evidence="2 3" key="1">
    <citation type="submission" date="2020-07" db="EMBL/GenBank/DDBJ databases">
        <title>Pseudogemmobacter sp. nov., isolated from poultry manure in Taiwan.</title>
        <authorList>
            <person name="Lin S.-Y."/>
            <person name="Tang Y.-S."/>
            <person name="Young C.-C."/>
        </authorList>
    </citation>
    <scope>NUCLEOTIDE SEQUENCE [LARGE SCALE GENOMIC DNA]</scope>
    <source>
        <strain evidence="2 3">CC-YST710</strain>
    </source>
</reference>
<dbReference type="Gene3D" id="3.60.10.10">
    <property type="entry name" value="Endonuclease/exonuclease/phosphatase"/>
    <property type="match status" value="1"/>
</dbReference>
<evidence type="ECO:0000313" key="3">
    <source>
        <dbReference type="Proteomes" id="UP001198571"/>
    </source>
</evidence>
<keyword evidence="2" id="KW-0255">Endonuclease</keyword>
<proteinExistence type="predicted"/>
<dbReference type="InterPro" id="IPR036691">
    <property type="entry name" value="Endo/exonu/phosph_ase_sf"/>
</dbReference>
<evidence type="ECO:0000313" key="2">
    <source>
        <dbReference type="EMBL" id="MCB5408433.1"/>
    </source>
</evidence>
<dbReference type="SUPFAM" id="SSF56219">
    <property type="entry name" value="DNase I-like"/>
    <property type="match status" value="1"/>
</dbReference>
<dbReference type="Proteomes" id="UP001198571">
    <property type="component" value="Unassembled WGS sequence"/>
</dbReference>
<gene>
    <name evidence="2" type="ORF">H0485_00240</name>
</gene>
<accession>A0ABS8CGW1</accession>
<feature type="domain" description="Endonuclease/exonuclease/phosphatase" evidence="1">
    <location>
        <begin position="205"/>
        <end position="340"/>
    </location>
</feature>
<protein>
    <submittedName>
        <fullName evidence="2">Endonuclease</fullName>
    </submittedName>
</protein>
<dbReference type="InterPro" id="IPR005135">
    <property type="entry name" value="Endo/exonuclease/phosphatase"/>
</dbReference>
<dbReference type="RefSeq" id="WP_226933308.1">
    <property type="nucleotide sequence ID" value="NZ_JACDXX010000001.1"/>
</dbReference>
<keyword evidence="2" id="KW-0540">Nuclease</keyword>
<evidence type="ECO:0000259" key="1">
    <source>
        <dbReference type="Pfam" id="PF03372"/>
    </source>
</evidence>
<dbReference type="GO" id="GO:0004519">
    <property type="term" value="F:endonuclease activity"/>
    <property type="evidence" value="ECO:0007669"/>
    <property type="project" value="UniProtKB-KW"/>
</dbReference>